<dbReference type="PANTHER" id="PTHR31299:SF0">
    <property type="entry name" value="ESTERASE, PUTATIVE (AFU_ORTHOLOGUE AFUA_1G05850)-RELATED"/>
    <property type="match status" value="1"/>
</dbReference>
<dbReference type="Proteomes" id="UP000295560">
    <property type="component" value="Unassembled WGS sequence"/>
</dbReference>
<dbReference type="InterPro" id="IPR052036">
    <property type="entry name" value="Hydrolase/PRTase-associated"/>
</dbReference>
<proteinExistence type="predicted"/>
<dbReference type="Pfam" id="PF05139">
    <property type="entry name" value="Erythro_esteras"/>
    <property type="match status" value="1"/>
</dbReference>
<keyword evidence="2" id="KW-1185">Reference proteome</keyword>
<evidence type="ECO:0000313" key="2">
    <source>
        <dbReference type="Proteomes" id="UP000295560"/>
    </source>
</evidence>
<dbReference type="GO" id="GO:0046677">
    <property type="term" value="P:response to antibiotic"/>
    <property type="evidence" value="ECO:0007669"/>
    <property type="project" value="InterPro"/>
</dbReference>
<dbReference type="CDD" id="cd14728">
    <property type="entry name" value="Ere-like"/>
    <property type="match status" value="1"/>
</dbReference>
<dbReference type="EMBL" id="SMFZ01000001">
    <property type="protein sequence ID" value="TCK25954.1"/>
    <property type="molecule type" value="Genomic_DNA"/>
</dbReference>
<dbReference type="SUPFAM" id="SSF159501">
    <property type="entry name" value="EreA/ChaN-like"/>
    <property type="match status" value="1"/>
</dbReference>
<protein>
    <submittedName>
        <fullName evidence="1">Erythromycin esterase-like protein</fullName>
    </submittedName>
</protein>
<name>A0A4R1HTE7_PSEEN</name>
<reference evidence="1 2" key="1">
    <citation type="submission" date="2019-03" db="EMBL/GenBank/DDBJ databases">
        <title>Sequencing the genomes of 1000 actinobacteria strains.</title>
        <authorList>
            <person name="Klenk H.-P."/>
        </authorList>
    </citation>
    <scope>NUCLEOTIDE SEQUENCE [LARGE SCALE GENOMIC DNA]</scope>
    <source>
        <strain evidence="1 2">DSM 44969</strain>
    </source>
</reference>
<comment type="caution">
    <text evidence="1">The sequence shown here is derived from an EMBL/GenBank/DDBJ whole genome shotgun (WGS) entry which is preliminary data.</text>
</comment>
<dbReference type="Gene3D" id="3.30.1870.10">
    <property type="entry name" value="EreA-like, domain 2"/>
    <property type="match status" value="1"/>
</dbReference>
<dbReference type="AlphaFoldDB" id="A0A4R1HTE7"/>
<dbReference type="PANTHER" id="PTHR31299">
    <property type="entry name" value="ESTERASE, PUTATIVE (AFU_ORTHOLOGUE AFUA_1G05850)-RELATED"/>
    <property type="match status" value="1"/>
</dbReference>
<dbReference type="Gene3D" id="3.40.1660.10">
    <property type="entry name" value="EreA-like (biosynthetic domain)"/>
    <property type="match status" value="1"/>
</dbReference>
<gene>
    <name evidence="1" type="ORF">EV378_1781</name>
</gene>
<dbReference type="RefSeq" id="WP_165922202.1">
    <property type="nucleotide sequence ID" value="NZ_SMFZ01000001.1"/>
</dbReference>
<organism evidence="1 2">
    <name type="scientific">Pseudonocardia endophytica</name>
    <dbReference type="NCBI Taxonomy" id="401976"/>
    <lineage>
        <taxon>Bacteria</taxon>
        <taxon>Bacillati</taxon>
        <taxon>Actinomycetota</taxon>
        <taxon>Actinomycetes</taxon>
        <taxon>Pseudonocardiales</taxon>
        <taxon>Pseudonocardiaceae</taxon>
        <taxon>Pseudonocardia</taxon>
    </lineage>
</organism>
<sequence length="379" mass="40382">MSTPGQLVLDTAPSLPRLIGLGEPLHGSDAFGRSRNDVLRHLVEHAGFRTIALESSSWAGRLVDAWVRGGPGDLDDVLARGITHDFGRFAPNRELLEWARTHNAGRAPEGQVHVTGFDGPLEMMFAESPRATLAHLHAFLTDHGVPVAGWDTLDGLLGDDAPWIDPAAATDASRSVGSQDRVRELRTLADDLARTLTCTIPALVPVAGRDAVDDAALAARCATGLLAYHSAMAEPLADALRWSRLSGLRDAMMADNLQALSARRRTLASGHNLHLRTGSARMAMGPMDVGWQPAGAHLSDRLGADYLAVGTAVGRLDGVEDAGQDTIEAWLAAQEARVVPTGAIPRGRPRRATTSPAYFPLDDAVLDELDAVLFVPDAR</sequence>
<dbReference type="InterPro" id="IPR007815">
    <property type="entry name" value="Emycin_Estase"/>
</dbReference>
<accession>A0A4R1HTE7</accession>
<evidence type="ECO:0000313" key="1">
    <source>
        <dbReference type="EMBL" id="TCK25954.1"/>
    </source>
</evidence>